<dbReference type="InterPro" id="IPR000524">
    <property type="entry name" value="Tscrpt_reg_HTH_GntR"/>
</dbReference>
<dbReference type="SMART" id="SM00895">
    <property type="entry name" value="FCD"/>
    <property type="match status" value="1"/>
</dbReference>
<dbReference type="SMART" id="SM00345">
    <property type="entry name" value="HTH_GNTR"/>
    <property type="match status" value="1"/>
</dbReference>
<keyword evidence="2" id="KW-0238">DNA-binding</keyword>
<evidence type="ECO:0000313" key="6">
    <source>
        <dbReference type="Proteomes" id="UP001208771"/>
    </source>
</evidence>
<dbReference type="GO" id="GO:0003700">
    <property type="term" value="F:DNA-binding transcription factor activity"/>
    <property type="evidence" value="ECO:0007669"/>
    <property type="project" value="InterPro"/>
</dbReference>
<keyword evidence="6" id="KW-1185">Reference proteome</keyword>
<dbReference type="InterPro" id="IPR036390">
    <property type="entry name" value="WH_DNA-bd_sf"/>
</dbReference>
<dbReference type="Gene3D" id="1.10.10.10">
    <property type="entry name" value="Winged helix-like DNA-binding domain superfamily/Winged helix DNA-binding domain"/>
    <property type="match status" value="1"/>
</dbReference>
<dbReference type="GO" id="GO:0003677">
    <property type="term" value="F:DNA binding"/>
    <property type="evidence" value="ECO:0007669"/>
    <property type="project" value="UniProtKB-KW"/>
</dbReference>
<keyword evidence="3" id="KW-0804">Transcription</keyword>
<dbReference type="SUPFAM" id="SSF46785">
    <property type="entry name" value="Winged helix' DNA-binding domain"/>
    <property type="match status" value="1"/>
</dbReference>
<evidence type="ECO:0000256" key="2">
    <source>
        <dbReference type="ARBA" id="ARBA00023125"/>
    </source>
</evidence>
<dbReference type="Proteomes" id="UP001208771">
    <property type="component" value="Unassembled WGS sequence"/>
</dbReference>
<gene>
    <name evidence="5" type="ORF">NOF55_14780</name>
</gene>
<dbReference type="RefSeq" id="WP_306412153.1">
    <property type="nucleotide sequence ID" value="NZ_JANFPI010000004.1"/>
</dbReference>
<dbReference type="EMBL" id="JANFPI010000004">
    <property type="protein sequence ID" value="MCX8998377.1"/>
    <property type="molecule type" value="Genomic_DNA"/>
</dbReference>
<dbReference type="InterPro" id="IPR011711">
    <property type="entry name" value="GntR_C"/>
</dbReference>
<evidence type="ECO:0000259" key="4">
    <source>
        <dbReference type="PROSITE" id="PS50949"/>
    </source>
</evidence>
<organism evidence="5 6">
    <name type="scientific">Ectorhizobium quercum</name>
    <dbReference type="NCBI Taxonomy" id="2965071"/>
    <lineage>
        <taxon>Bacteria</taxon>
        <taxon>Pseudomonadati</taxon>
        <taxon>Pseudomonadota</taxon>
        <taxon>Alphaproteobacteria</taxon>
        <taxon>Hyphomicrobiales</taxon>
        <taxon>Rhizobiaceae</taxon>
        <taxon>Ectorhizobium</taxon>
    </lineage>
</organism>
<comment type="caution">
    <text evidence="5">The sequence shown here is derived from an EMBL/GenBank/DDBJ whole genome shotgun (WGS) entry which is preliminary data.</text>
</comment>
<dbReference type="Pfam" id="PF07729">
    <property type="entry name" value="FCD"/>
    <property type="match status" value="1"/>
</dbReference>
<protein>
    <submittedName>
        <fullName evidence="5">GntR family transcriptional regulator</fullName>
    </submittedName>
</protein>
<dbReference type="CDD" id="cd07377">
    <property type="entry name" value="WHTH_GntR"/>
    <property type="match status" value="1"/>
</dbReference>
<dbReference type="PANTHER" id="PTHR43537:SF24">
    <property type="entry name" value="GLUCONATE OPERON TRANSCRIPTIONAL REPRESSOR"/>
    <property type="match status" value="1"/>
</dbReference>
<evidence type="ECO:0000256" key="3">
    <source>
        <dbReference type="ARBA" id="ARBA00023163"/>
    </source>
</evidence>
<dbReference type="InterPro" id="IPR008920">
    <property type="entry name" value="TF_FadR/GntR_C"/>
</dbReference>
<reference evidence="5" key="1">
    <citation type="submission" date="2022-07" db="EMBL/GenBank/DDBJ databases">
        <title>Ectorhizobium quercum gen.nov., sp. nov.</title>
        <authorList>
            <person name="Ma T."/>
            <person name="Li Y."/>
        </authorList>
    </citation>
    <scope>NUCLEOTIDE SEQUENCE</scope>
    <source>
        <strain evidence="5">BDR2-2</strain>
    </source>
</reference>
<dbReference type="SUPFAM" id="SSF48008">
    <property type="entry name" value="GntR ligand-binding domain-like"/>
    <property type="match status" value="1"/>
</dbReference>
<evidence type="ECO:0000256" key="1">
    <source>
        <dbReference type="ARBA" id="ARBA00023015"/>
    </source>
</evidence>
<feature type="domain" description="HTH gntR-type" evidence="4">
    <location>
        <begin position="3"/>
        <end position="69"/>
    </location>
</feature>
<evidence type="ECO:0000313" key="5">
    <source>
        <dbReference type="EMBL" id="MCX8998377.1"/>
    </source>
</evidence>
<dbReference type="PROSITE" id="PS50949">
    <property type="entry name" value="HTH_GNTR"/>
    <property type="match status" value="1"/>
</dbReference>
<dbReference type="AlphaFoldDB" id="A0AAE3SVQ4"/>
<sequence length="214" mass="24046">MNQPLAKQAYSKIIEMILGGVLAPGDALQEAKLGETLDMSRTPVREAIKRIEAEGLAAQEGRFLRVRQLTRAEVEEIFFLRRILETYCAHRAAGAMATAKLDRLEGRIRKLQEKGPGDGDEQRDTDDEFHQSIAATTGNVTLVRLIDDLRRRTCMFDYIQVPQRFLKGSQEHLEMIAAFRSGDGETAARLMGEHIDHARDAILAKLDASLEDER</sequence>
<dbReference type="PANTHER" id="PTHR43537">
    <property type="entry name" value="TRANSCRIPTIONAL REGULATOR, GNTR FAMILY"/>
    <property type="match status" value="1"/>
</dbReference>
<dbReference type="Gene3D" id="1.20.120.530">
    <property type="entry name" value="GntR ligand-binding domain-like"/>
    <property type="match status" value="1"/>
</dbReference>
<name>A0AAE3SVQ4_9HYPH</name>
<dbReference type="Pfam" id="PF00392">
    <property type="entry name" value="GntR"/>
    <property type="match status" value="1"/>
</dbReference>
<accession>A0AAE3SVQ4</accession>
<dbReference type="InterPro" id="IPR036388">
    <property type="entry name" value="WH-like_DNA-bd_sf"/>
</dbReference>
<proteinExistence type="predicted"/>
<keyword evidence="1" id="KW-0805">Transcription regulation</keyword>